<name>A0A284R7B9_ARMOS</name>
<evidence type="ECO:0000313" key="2">
    <source>
        <dbReference type="Proteomes" id="UP000219338"/>
    </source>
</evidence>
<accession>A0A284R7B9</accession>
<evidence type="ECO:0000313" key="1">
    <source>
        <dbReference type="EMBL" id="SJL04603.1"/>
    </source>
</evidence>
<dbReference type="OrthoDB" id="3003823at2759"/>
<dbReference type="AlphaFoldDB" id="A0A284R7B9"/>
<dbReference type="EMBL" id="FUEG01000005">
    <property type="protein sequence ID" value="SJL04603.1"/>
    <property type="molecule type" value="Genomic_DNA"/>
</dbReference>
<organism evidence="1 2">
    <name type="scientific">Armillaria ostoyae</name>
    <name type="common">Armillaria root rot fungus</name>
    <dbReference type="NCBI Taxonomy" id="47428"/>
    <lineage>
        <taxon>Eukaryota</taxon>
        <taxon>Fungi</taxon>
        <taxon>Dikarya</taxon>
        <taxon>Basidiomycota</taxon>
        <taxon>Agaricomycotina</taxon>
        <taxon>Agaricomycetes</taxon>
        <taxon>Agaricomycetidae</taxon>
        <taxon>Agaricales</taxon>
        <taxon>Marasmiineae</taxon>
        <taxon>Physalacriaceae</taxon>
        <taxon>Armillaria</taxon>
    </lineage>
</organism>
<keyword evidence="2" id="KW-1185">Reference proteome</keyword>
<sequence length="110" mass="12286">MLLAADVALKHLPGLKIQSISTEDWLPDMESHVIVAGCTQDQMAETEHAKKKGLKVWGGVFTNSLINTLRSGVLDERATYLDLLDALPKLQNQMPVMAGKHDNTRLWYQD</sequence>
<protein>
    <submittedName>
        <fullName evidence="1">Uncharacterized protein</fullName>
    </submittedName>
</protein>
<dbReference type="Proteomes" id="UP000219338">
    <property type="component" value="Unassembled WGS sequence"/>
</dbReference>
<reference evidence="2" key="1">
    <citation type="journal article" date="2017" name="Nat. Ecol. Evol.">
        <title>Genome expansion and lineage-specific genetic innovations in the forest pathogenic fungi Armillaria.</title>
        <authorList>
            <person name="Sipos G."/>
            <person name="Prasanna A.N."/>
            <person name="Walter M.C."/>
            <person name="O'Connor E."/>
            <person name="Balint B."/>
            <person name="Krizsan K."/>
            <person name="Kiss B."/>
            <person name="Hess J."/>
            <person name="Varga T."/>
            <person name="Slot J."/>
            <person name="Riley R."/>
            <person name="Boka B."/>
            <person name="Rigling D."/>
            <person name="Barry K."/>
            <person name="Lee J."/>
            <person name="Mihaltcheva S."/>
            <person name="LaButti K."/>
            <person name="Lipzen A."/>
            <person name="Waldron R."/>
            <person name="Moloney N.M."/>
            <person name="Sperisen C."/>
            <person name="Kredics L."/>
            <person name="Vagvoelgyi C."/>
            <person name="Patrignani A."/>
            <person name="Fitzpatrick D."/>
            <person name="Nagy I."/>
            <person name="Doyle S."/>
            <person name="Anderson J.B."/>
            <person name="Grigoriev I.V."/>
            <person name="Gueldener U."/>
            <person name="Muensterkoetter M."/>
            <person name="Nagy L.G."/>
        </authorList>
    </citation>
    <scope>NUCLEOTIDE SEQUENCE [LARGE SCALE GENOMIC DNA]</scope>
    <source>
        <strain evidence="2">C18/9</strain>
    </source>
</reference>
<proteinExistence type="predicted"/>
<dbReference type="Gene3D" id="3.40.50.1460">
    <property type="match status" value="1"/>
</dbReference>
<gene>
    <name evidence="1" type="ORF">ARMOST_07971</name>
</gene>